<dbReference type="PANTHER" id="PTHR41291:SF1">
    <property type="entry name" value="DNA ALKYLATION REPAIR PROTEIN"/>
    <property type="match status" value="1"/>
</dbReference>
<dbReference type="InterPro" id="IPR016024">
    <property type="entry name" value="ARM-type_fold"/>
</dbReference>
<dbReference type="Proteomes" id="UP000011760">
    <property type="component" value="Chromosome"/>
</dbReference>
<dbReference type="STRING" id="1121353.H924_06750"/>
<evidence type="ECO:0000313" key="2">
    <source>
        <dbReference type="Proteomes" id="UP000011760"/>
    </source>
</evidence>
<dbReference type="Pfam" id="PF08713">
    <property type="entry name" value="DNA_alkylation"/>
    <property type="match status" value="1"/>
</dbReference>
<dbReference type="AlphaFoldDB" id="M1UL70"/>
<sequence>MTELADSTLATLQELADDKILAVNQRHGDEHAVNLTKLRGVAKELKKNQPLAIELWDSNDSAARLLSLLICKPKEFNADDLNSMLHEARTPKVTDWLINYVVKKHPAWDELRLRWLENSNPDVAAAGWSLNTHAILKKPEALDIDNLLEVIEGQMRTAAPRLQWSMNECLAQIGIKLPEFRERAIEIGERLEVLKDYPTPPNCTSPFAPIWIKEMVKRETS</sequence>
<evidence type="ECO:0008006" key="3">
    <source>
        <dbReference type="Google" id="ProtNLM"/>
    </source>
</evidence>
<keyword evidence="2" id="KW-1185">Reference proteome</keyword>
<dbReference type="KEGG" id="ccn:H924_06750"/>
<gene>
    <name evidence="1" type="ORF">H924_06750</name>
</gene>
<dbReference type="PANTHER" id="PTHR41291">
    <property type="entry name" value="DNA ALKYLATION REPAIR PROTEIN"/>
    <property type="match status" value="1"/>
</dbReference>
<name>M1UL70_9CORY</name>
<reference evidence="1 2" key="1">
    <citation type="submission" date="2013-02" db="EMBL/GenBank/DDBJ databases">
        <title>The complete genome sequence of Corynebacterium callunae DSM 20147.</title>
        <authorList>
            <person name="Ruckert C."/>
            <person name="Albersmeier A."/>
            <person name="Kalinowski J."/>
        </authorList>
    </citation>
    <scope>NUCLEOTIDE SEQUENCE [LARGE SCALE GENOMIC DNA]</scope>
    <source>
        <strain evidence="1 2">DSM 20147</strain>
    </source>
</reference>
<dbReference type="PATRIC" id="fig|1121353.3.peg.1376"/>
<protein>
    <recommendedName>
        <fullName evidence="3">DNA alkylation repair protein</fullName>
    </recommendedName>
</protein>
<proteinExistence type="predicted"/>
<dbReference type="SUPFAM" id="SSF48371">
    <property type="entry name" value="ARM repeat"/>
    <property type="match status" value="1"/>
</dbReference>
<dbReference type="RefSeq" id="WP_015651225.1">
    <property type="nucleotide sequence ID" value="NC_020506.1"/>
</dbReference>
<dbReference type="OrthoDB" id="3818495at2"/>
<dbReference type="Gene3D" id="1.25.10.90">
    <property type="match status" value="1"/>
</dbReference>
<dbReference type="HOGENOM" id="CLU_061369_0_1_11"/>
<evidence type="ECO:0000313" key="1">
    <source>
        <dbReference type="EMBL" id="AGG66794.1"/>
    </source>
</evidence>
<dbReference type="EMBL" id="CP004354">
    <property type="protein sequence ID" value="AGG66794.1"/>
    <property type="molecule type" value="Genomic_DNA"/>
</dbReference>
<dbReference type="eggNOG" id="COG4912">
    <property type="taxonomic scope" value="Bacteria"/>
</dbReference>
<organism evidence="1 2">
    <name type="scientific">Corynebacterium callunae DSM 20147</name>
    <dbReference type="NCBI Taxonomy" id="1121353"/>
    <lineage>
        <taxon>Bacteria</taxon>
        <taxon>Bacillati</taxon>
        <taxon>Actinomycetota</taxon>
        <taxon>Actinomycetes</taxon>
        <taxon>Mycobacteriales</taxon>
        <taxon>Corynebacteriaceae</taxon>
        <taxon>Corynebacterium</taxon>
    </lineage>
</organism>
<accession>M1UL70</accession>
<dbReference type="InterPro" id="IPR014825">
    <property type="entry name" value="DNA_alkylation"/>
</dbReference>